<dbReference type="SMART" id="SM00490">
    <property type="entry name" value="HELICc"/>
    <property type="match status" value="1"/>
</dbReference>
<dbReference type="InterPro" id="IPR006935">
    <property type="entry name" value="Helicase/UvrB_N"/>
</dbReference>
<reference evidence="4" key="1">
    <citation type="journal article" date="2019" name="Int. J. Syst. Evol. Microbiol.">
        <title>The Global Catalogue of Microorganisms (GCM) 10K type strain sequencing project: providing services to taxonomists for standard genome sequencing and annotation.</title>
        <authorList>
            <consortium name="The Broad Institute Genomics Platform"/>
            <consortium name="The Broad Institute Genome Sequencing Center for Infectious Disease"/>
            <person name="Wu L."/>
            <person name="Ma J."/>
        </authorList>
    </citation>
    <scope>NUCLEOTIDE SEQUENCE [LARGE SCALE GENOMIC DNA]</scope>
    <source>
        <strain evidence="4">JCM 31920</strain>
    </source>
</reference>
<feature type="domain" description="Helicase C-terminal" evidence="2">
    <location>
        <begin position="303"/>
        <end position="473"/>
    </location>
</feature>
<sequence length="1057" mass="119702">MMRSLQMSLEIPFSISLNLKNPLYFQKKNIKCGIISQVALRKGEHSLQAIHKHDLVYEITDKYGGKFEIELKRNKSGFKLQGVPKLIKRDLRNDFRIDGVGKSGWSLRKAQIGAVYSLLSHWSLTNEVATIVLPTGTGKTETMFATALAANATRTLVVVPTIDLKLQIADKFSTWGILRELGVISGTTPNPIVLTLNSTIQDVVEINQTNVVVTTPALIARAAPKIKEALQTAFSHVYFDEAHHIEASEWKELRNLFQNSKVVQFTATPYRNDRKPVDGKFVYNYSLSQALKDDCFSKISLISVDQRHPKLKDKAIAEAAVAKLIEDRTKRGWIRHKMMVRTEKTGHAEALFLNYKEWFPEQRIVVVHSETKGKKAIIEDIRNGAYDIVICVDMLKEGFDFPDFKIAAVHKLHKSLGVLLQFIGRFTRPQQGLGDASFVVNFADENLSIELENILREEGSGWEHVISEIADAKKADAESLLSFLQGCEPFSGFDSPNIELNPKLVYPALSCVCYRCDKVEWKNFKDAFNLSKYALTQPYLNKKENVFYFTTQKRERVKWAKTDKMRDQKWDLIVMHFAENTKLLYVGYSEKLLDVKALVKCITAKDPVPLNGDCVFRSFDSIKRLSIVHAGIFKPSNHLHRYSRLSGADVTTELTRWREGKRCQKSDFVGIGFREGFPVSVGASVKGKIWSPARIGDLKEWKSWCLAMGRLITDETIDSNQLLQDSAEKIQLETYPEGLIVLATDWSEVLYDKIHKLSVEAVKSKSVMLSECMLKSVSIAGNRANFMLYVLSEEISFSIILGGEKGHSVEGLDHSSITIEGLKSEPVPLKKFFEENPPTIFLLNGCTVSGSIQTNYNTSVTSKIPTDRIEILPWEGVKYTTESMYKDGEPRENSVQEYVMRRLVNLGAKIVFNDDNSGESADIVAIFHEENLIRFEMIHCKYSKEKSGARLKDLFEVCGQAIVSLRHKWKPEELLKHMERRNGTGVLKGKRFYHGGLESIEAVRKALRYTNVKFEFAVAQPGVKTPDLTDEMMTFLGSIYSTVVEMTETKLKCYFNS</sequence>
<evidence type="ECO:0000259" key="2">
    <source>
        <dbReference type="PROSITE" id="PS51194"/>
    </source>
</evidence>
<dbReference type="SUPFAM" id="SSF52540">
    <property type="entry name" value="P-loop containing nucleoside triphosphate hydrolases"/>
    <property type="match status" value="1"/>
</dbReference>
<gene>
    <name evidence="3" type="ORF">GCM10023091_32080</name>
</gene>
<dbReference type="Proteomes" id="UP001501508">
    <property type="component" value="Unassembled WGS sequence"/>
</dbReference>
<dbReference type="RefSeq" id="WP_345031039.1">
    <property type="nucleotide sequence ID" value="NZ_BAABEY010000029.1"/>
</dbReference>
<dbReference type="CDD" id="cd17926">
    <property type="entry name" value="DEXHc_RE"/>
    <property type="match status" value="1"/>
</dbReference>
<name>A0ABP8M6P1_9BACT</name>
<proteinExistence type="predicted"/>
<comment type="caution">
    <text evidence="3">The sequence shown here is derived from an EMBL/GenBank/DDBJ whole genome shotgun (WGS) entry which is preliminary data.</text>
</comment>
<organism evidence="3 4">
    <name type="scientific">Ravibacter arvi</name>
    <dbReference type="NCBI Taxonomy" id="2051041"/>
    <lineage>
        <taxon>Bacteria</taxon>
        <taxon>Pseudomonadati</taxon>
        <taxon>Bacteroidota</taxon>
        <taxon>Cytophagia</taxon>
        <taxon>Cytophagales</taxon>
        <taxon>Spirosomataceae</taxon>
        <taxon>Ravibacter</taxon>
    </lineage>
</organism>
<feature type="domain" description="Helicase ATP-binding" evidence="1">
    <location>
        <begin position="120"/>
        <end position="287"/>
    </location>
</feature>
<dbReference type="Gene3D" id="3.40.50.300">
    <property type="entry name" value="P-loop containing nucleotide triphosphate hydrolases"/>
    <property type="match status" value="2"/>
</dbReference>
<dbReference type="PROSITE" id="PS51192">
    <property type="entry name" value="HELICASE_ATP_BIND_1"/>
    <property type="match status" value="1"/>
</dbReference>
<evidence type="ECO:0000259" key="1">
    <source>
        <dbReference type="PROSITE" id="PS51192"/>
    </source>
</evidence>
<dbReference type="InterPro" id="IPR050742">
    <property type="entry name" value="Helicase_Restrict-Modif_Enz"/>
</dbReference>
<dbReference type="Pfam" id="PF04851">
    <property type="entry name" value="ResIII"/>
    <property type="match status" value="1"/>
</dbReference>
<evidence type="ECO:0000313" key="3">
    <source>
        <dbReference type="EMBL" id="GAA4443471.1"/>
    </source>
</evidence>
<dbReference type="PANTHER" id="PTHR47396:SF1">
    <property type="entry name" value="ATP-DEPENDENT HELICASE IRC3-RELATED"/>
    <property type="match status" value="1"/>
</dbReference>
<dbReference type="InterPro" id="IPR014001">
    <property type="entry name" value="Helicase_ATP-bd"/>
</dbReference>
<dbReference type="InterPro" id="IPR001650">
    <property type="entry name" value="Helicase_C-like"/>
</dbReference>
<dbReference type="InterPro" id="IPR027417">
    <property type="entry name" value="P-loop_NTPase"/>
</dbReference>
<accession>A0ABP8M6P1</accession>
<dbReference type="Pfam" id="PF00271">
    <property type="entry name" value="Helicase_C"/>
    <property type="match status" value="1"/>
</dbReference>
<evidence type="ECO:0008006" key="5">
    <source>
        <dbReference type="Google" id="ProtNLM"/>
    </source>
</evidence>
<dbReference type="SMART" id="SM00487">
    <property type="entry name" value="DEXDc"/>
    <property type="match status" value="1"/>
</dbReference>
<evidence type="ECO:0000313" key="4">
    <source>
        <dbReference type="Proteomes" id="UP001501508"/>
    </source>
</evidence>
<protein>
    <recommendedName>
        <fullName evidence="5">Superfamily II DNA or RNA helicase</fullName>
    </recommendedName>
</protein>
<dbReference type="EMBL" id="BAABEY010000029">
    <property type="protein sequence ID" value="GAA4443471.1"/>
    <property type="molecule type" value="Genomic_DNA"/>
</dbReference>
<dbReference type="PROSITE" id="PS51194">
    <property type="entry name" value="HELICASE_CTER"/>
    <property type="match status" value="1"/>
</dbReference>
<keyword evidence="4" id="KW-1185">Reference proteome</keyword>
<dbReference type="PANTHER" id="PTHR47396">
    <property type="entry name" value="TYPE I RESTRICTION ENZYME ECOKI R PROTEIN"/>
    <property type="match status" value="1"/>
</dbReference>